<proteinExistence type="predicted"/>
<dbReference type="Proteomes" id="UP000597038">
    <property type="component" value="Unassembled WGS sequence"/>
</dbReference>
<dbReference type="RefSeq" id="WP_198093104.1">
    <property type="nucleotide sequence ID" value="NZ_JAEDAQ010000271.1"/>
</dbReference>
<evidence type="ECO:0000313" key="3">
    <source>
        <dbReference type="Proteomes" id="UP000597038"/>
    </source>
</evidence>
<reference evidence="2 3" key="1">
    <citation type="submission" date="2020-12" db="EMBL/GenBank/DDBJ databases">
        <title>Genomic analysis of Staphylococcus felis from a cat with skin infection.</title>
        <authorList>
            <person name="Aslantas O."/>
            <person name="Keskin O."/>
            <person name="Buyukaltay K."/>
            <person name="Gullu Yucetepe A."/>
        </authorList>
    </citation>
    <scope>NUCLEOTIDE SEQUENCE [LARGE SCALE GENOMIC DNA]</scope>
    <source>
        <strain evidence="2 3">HARRANVET</strain>
    </source>
</reference>
<dbReference type="EMBL" id="JAEDAQ010000271">
    <property type="protein sequence ID" value="MBH9582249.1"/>
    <property type="molecule type" value="Genomic_DNA"/>
</dbReference>
<evidence type="ECO:0000256" key="1">
    <source>
        <dbReference type="SAM" id="Phobius"/>
    </source>
</evidence>
<gene>
    <name evidence="2" type="ORF">I9026_13095</name>
</gene>
<protein>
    <submittedName>
        <fullName evidence="2">Uncharacterized protein</fullName>
    </submittedName>
</protein>
<name>A0ABS0QSN8_9STAP</name>
<comment type="caution">
    <text evidence="2">The sequence shown here is derived from an EMBL/GenBank/DDBJ whole genome shotgun (WGS) entry which is preliminary data.</text>
</comment>
<keyword evidence="1" id="KW-0812">Transmembrane</keyword>
<feature type="transmembrane region" description="Helical" evidence="1">
    <location>
        <begin position="25"/>
        <end position="44"/>
    </location>
</feature>
<organism evidence="2 3">
    <name type="scientific">Staphylococcus felis</name>
    <dbReference type="NCBI Taxonomy" id="46127"/>
    <lineage>
        <taxon>Bacteria</taxon>
        <taxon>Bacillati</taxon>
        <taxon>Bacillota</taxon>
        <taxon>Bacilli</taxon>
        <taxon>Bacillales</taxon>
        <taxon>Staphylococcaceae</taxon>
        <taxon>Staphylococcus</taxon>
    </lineage>
</organism>
<feature type="non-terminal residue" evidence="2">
    <location>
        <position position="1"/>
    </location>
</feature>
<feature type="transmembrane region" description="Helical" evidence="1">
    <location>
        <begin position="56"/>
        <end position="74"/>
    </location>
</feature>
<keyword evidence="1" id="KW-1133">Transmembrane helix</keyword>
<keyword evidence="3" id="KW-1185">Reference proteome</keyword>
<keyword evidence="1" id="KW-0472">Membrane</keyword>
<evidence type="ECO:0000313" key="2">
    <source>
        <dbReference type="EMBL" id="MBH9582249.1"/>
    </source>
</evidence>
<accession>A0ABS0QSN8</accession>
<sequence length="77" mass="8773">IANQIDIQKEDVFPVKDYGSSSTQFYTALAIWVGALLLVSLLTVHNKNETLKPYLTIRETYLVMMGIFLTMNMIQAF</sequence>
<feature type="non-terminal residue" evidence="2">
    <location>
        <position position="77"/>
    </location>
</feature>